<evidence type="ECO:0000313" key="2">
    <source>
        <dbReference type="Proteomes" id="UP000195573"/>
    </source>
</evidence>
<reference evidence="1 2" key="1">
    <citation type="submission" date="2017-04" db="EMBL/GenBank/DDBJ databases">
        <title>Complete Genome Sequence of the Bacillus horikoshii 20a strain from Cuatro Cienegas, Coahuila, Mexico.</title>
        <authorList>
            <person name="Zarza E."/>
            <person name="Alcaraz L.D."/>
            <person name="Aguilar-Salinas B."/>
            <person name="Islas A."/>
            <person name="Olmedo-Alvarez G."/>
        </authorList>
    </citation>
    <scope>NUCLEOTIDE SEQUENCE [LARGE SCALE GENOMIC DNA]</scope>
    <source>
        <strain evidence="1 2">20a</strain>
    </source>
</reference>
<dbReference type="EMBL" id="CP020880">
    <property type="protein sequence ID" value="ART76319.1"/>
    <property type="molecule type" value="Genomic_DNA"/>
</dbReference>
<organism evidence="1 2">
    <name type="scientific">Sutcliffiella horikoshii</name>
    <dbReference type="NCBI Taxonomy" id="79883"/>
    <lineage>
        <taxon>Bacteria</taxon>
        <taxon>Bacillati</taxon>
        <taxon>Bacillota</taxon>
        <taxon>Bacilli</taxon>
        <taxon>Bacillales</taxon>
        <taxon>Bacillaceae</taxon>
        <taxon>Sutcliffiella</taxon>
    </lineage>
</organism>
<evidence type="ECO:0000313" key="1">
    <source>
        <dbReference type="EMBL" id="ART76319.1"/>
    </source>
</evidence>
<protein>
    <submittedName>
        <fullName evidence="1">Uncharacterized protein</fullName>
    </submittedName>
</protein>
<dbReference type="Proteomes" id="UP000195573">
    <property type="component" value="Chromosome"/>
</dbReference>
<proteinExistence type="predicted"/>
<accession>A0ABM6KIK5</accession>
<sequence length="78" mass="8648">MSSFFLDWGKSENERKHITTLGSFILEKYLLVGYPPLFLSAYGFAFRGTVFEPPHFVAGSQSTVTPPLESSPIAPIHS</sequence>
<keyword evidence="2" id="KW-1185">Reference proteome</keyword>
<name>A0ABM6KIK5_9BACI</name>
<gene>
    <name evidence="1" type="ORF">B4U37_09825</name>
</gene>